<evidence type="ECO:0000313" key="2">
    <source>
        <dbReference type="Proteomes" id="UP000255326"/>
    </source>
</evidence>
<dbReference type="RefSeq" id="WP_114744638.1">
    <property type="nucleotide sequence ID" value="NZ_QQAY01000002.1"/>
</dbReference>
<dbReference type="AlphaFoldDB" id="A0A370GQ76"/>
<reference evidence="1 2" key="1">
    <citation type="submission" date="2018-07" db="EMBL/GenBank/DDBJ databases">
        <title>Genomic Encyclopedia of Type Strains, Phase IV (KMG-IV): sequencing the most valuable type-strain genomes for metagenomic binning, comparative biology and taxonomic classification.</title>
        <authorList>
            <person name="Goeker M."/>
        </authorList>
    </citation>
    <scope>NUCLEOTIDE SEQUENCE [LARGE SCALE GENOMIC DNA]</scope>
    <source>
        <strain evidence="1 2">DSM 25281</strain>
    </source>
</reference>
<name>A0A370GQ76_9BACI</name>
<dbReference type="EMBL" id="QQAY01000002">
    <property type="protein sequence ID" value="RDI45827.1"/>
    <property type="molecule type" value="Genomic_DNA"/>
</dbReference>
<dbReference type="OrthoDB" id="2942082at2"/>
<gene>
    <name evidence="1" type="ORF">DFR59_102462</name>
</gene>
<evidence type="ECO:0000313" key="1">
    <source>
        <dbReference type="EMBL" id="RDI45827.1"/>
    </source>
</evidence>
<proteinExistence type="predicted"/>
<accession>A0A370GQ76</accession>
<dbReference type="Proteomes" id="UP000255326">
    <property type="component" value="Unassembled WGS sequence"/>
</dbReference>
<comment type="caution">
    <text evidence="1">The sequence shown here is derived from an EMBL/GenBank/DDBJ whole genome shotgun (WGS) entry which is preliminary data.</text>
</comment>
<sequence>MSSEKKDCNWGDLEKCLEEMFLDPYTSVLDHTQFRIDVFETGEEIIIEAQFHDDAMEEIILARKEHELTVEAVWKDLSVRKRTIQFPFSLQYIPMEYFFMDDRVEIKMKKTLASSAQPPYYRIQTQ</sequence>
<protein>
    <submittedName>
        <fullName evidence="1">HSP20 family protein</fullName>
    </submittedName>
</protein>
<keyword evidence="2" id="KW-1185">Reference proteome</keyword>
<organism evidence="1 2">
    <name type="scientific">Falsibacillus pallidus</name>
    <dbReference type="NCBI Taxonomy" id="493781"/>
    <lineage>
        <taxon>Bacteria</taxon>
        <taxon>Bacillati</taxon>
        <taxon>Bacillota</taxon>
        <taxon>Bacilli</taxon>
        <taxon>Bacillales</taxon>
        <taxon>Bacillaceae</taxon>
        <taxon>Falsibacillus</taxon>
    </lineage>
</organism>